<dbReference type="EMBL" id="KL403435">
    <property type="protein sequence ID" value="KEH15633.1"/>
    <property type="molecule type" value="Genomic_DNA"/>
</dbReference>
<feature type="compositionally biased region" description="Basic and acidic residues" evidence="1">
    <location>
        <begin position="145"/>
        <end position="154"/>
    </location>
</feature>
<evidence type="ECO:0000313" key="4">
    <source>
        <dbReference type="Proteomes" id="UP000002051"/>
    </source>
</evidence>
<reference evidence="2 4" key="1">
    <citation type="journal article" date="2011" name="Nature">
        <title>The Medicago genome provides insight into the evolution of rhizobial symbioses.</title>
        <authorList>
            <person name="Young N.D."/>
            <person name="Debelle F."/>
            <person name="Oldroyd G.E."/>
            <person name="Geurts R."/>
            <person name="Cannon S.B."/>
            <person name="Udvardi M.K."/>
            <person name="Benedito V.A."/>
            <person name="Mayer K.F."/>
            <person name="Gouzy J."/>
            <person name="Schoof H."/>
            <person name="Van de Peer Y."/>
            <person name="Proost S."/>
            <person name="Cook D.R."/>
            <person name="Meyers B.C."/>
            <person name="Spannagl M."/>
            <person name="Cheung F."/>
            <person name="De Mita S."/>
            <person name="Krishnakumar V."/>
            <person name="Gundlach H."/>
            <person name="Zhou S."/>
            <person name="Mudge J."/>
            <person name="Bharti A.K."/>
            <person name="Murray J.D."/>
            <person name="Naoumkina M.A."/>
            <person name="Rosen B."/>
            <person name="Silverstein K.A."/>
            <person name="Tang H."/>
            <person name="Rombauts S."/>
            <person name="Zhao P.X."/>
            <person name="Zhou P."/>
            <person name="Barbe V."/>
            <person name="Bardou P."/>
            <person name="Bechner M."/>
            <person name="Bellec A."/>
            <person name="Berger A."/>
            <person name="Berges H."/>
            <person name="Bidwell S."/>
            <person name="Bisseling T."/>
            <person name="Choisne N."/>
            <person name="Couloux A."/>
            <person name="Denny R."/>
            <person name="Deshpande S."/>
            <person name="Dai X."/>
            <person name="Doyle J.J."/>
            <person name="Dudez A.M."/>
            <person name="Farmer A.D."/>
            <person name="Fouteau S."/>
            <person name="Franken C."/>
            <person name="Gibelin C."/>
            <person name="Gish J."/>
            <person name="Goldstein S."/>
            <person name="Gonzalez A.J."/>
            <person name="Green P.J."/>
            <person name="Hallab A."/>
            <person name="Hartog M."/>
            <person name="Hua A."/>
            <person name="Humphray S.J."/>
            <person name="Jeong D.H."/>
            <person name="Jing Y."/>
            <person name="Jocker A."/>
            <person name="Kenton S.M."/>
            <person name="Kim D.J."/>
            <person name="Klee K."/>
            <person name="Lai H."/>
            <person name="Lang C."/>
            <person name="Lin S."/>
            <person name="Macmil S.L."/>
            <person name="Magdelenat G."/>
            <person name="Matthews L."/>
            <person name="McCorrison J."/>
            <person name="Monaghan E.L."/>
            <person name="Mun J.H."/>
            <person name="Najar F.Z."/>
            <person name="Nicholson C."/>
            <person name="Noirot C."/>
            <person name="O'Bleness M."/>
            <person name="Paule C.R."/>
            <person name="Poulain J."/>
            <person name="Prion F."/>
            <person name="Qin B."/>
            <person name="Qu C."/>
            <person name="Retzel E.F."/>
            <person name="Riddle C."/>
            <person name="Sallet E."/>
            <person name="Samain S."/>
            <person name="Samson N."/>
            <person name="Sanders I."/>
            <person name="Saurat O."/>
            <person name="Scarpelli C."/>
            <person name="Schiex T."/>
            <person name="Segurens B."/>
            <person name="Severin A.J."/>
            <person name="Sherrier D.J."/>
            <person name="Shi R."/>
            <person name="Sims S."/>
            <person name="Singer S.R."/>
            <person name="Sinharoy S."/>
            <person name="Sterck L."/>
            <person name="Viollet A."/>
            <person name="Wang B.B."/>
            <person name="Wang K."/>
            <person name="Wang M."/>
            <person name="Wang X."/>
            <person name="Warfsmann J."/>
            <person name="Weissenbach J."/>
            <person name="White D.D."/>
            <person name="White J.D."/>
            <person name="Wiley G.B."/>
            <person name="Wincker P."/>
            <person name="Xing Y."/>
            <person name="Yang L."/>
            <person name="Yao Z."/>
            <person name="Ying F."/>
            <person name="Zhai J."/>
            <person name="Zhou L."/>
            <person name="Zuber A."/>
            <person name="Denarie J."/>
            <person name="Dixon R.A."/>
            <person name="May G.D."/>
            <person name="Schwartz D.C."/>
            <person name="Rogers J."/>
            <person name="Quetier F."/>
            <person name="Town C.D."/>
            <person name="Roe B.A."/>
        </authorList>
    </citation>
    <scope>NUCLEOTIDE SEQUENCE [LARGE SCALE GENOMIC DNA]</scope>
    <source>
        <strain evidence="2">A17</strain>
        <strain evidence="3 4">cv. Jemalong A17</strain>
    </source>
</reference>
<organism evidence="2 4">
    <name type="scientific">Medicago truncatula</name>
    <name type="common">Barrel medic</name>
    <name type="synonym">Medicago tribuloides</name>
    <dbReference type="NCBI Taxonomy" id="3880"/>
    <lineage>
        <taxon>Eukaryota</taxon>
        <taxon>Viridiplantae</taxon>
        <taxon>Streptophyta</taxon>
        <taxon>Embryophyta</taxon>
        <taxon>Tracheophyta</taxon>
        <taxon>Spermatophyta</taxon>
        <taxon>Magnoliopsida</taxon>
        <taxon>eudicotyledons</taxon>
        <taxon>Gunneridae</taxon>
        <taxon>Pentapetalae</taxon>
        <taxon>rosids</taxon>
        <taxon>fabids</taxon>
        <taxon>Fabales</taxon>
        <taxon>Fabaceae</taxon>
        <taxon>Papilionoideae</taxon>
        <taxon>50 kb inversion clade</taxon>
        <taxon>NPAAA clade</taxon>
        <taxon>Hologalegina</taxon>
        <taxon>IRL clade</taxon>
        <taxon>Trifolieae</taxon>
        <taxon>Medicago</taxon>
    </lineage>
</organism>
<feature type="region of interest" description="Disordered" evidence="1">
    <location>
        <begin position="144"/>
        <end position="168"/>
    </location>
</feature>
<keyword evidence="4" id="KW-1185">Reference proteome</keyword>
<reference evidence="3" key="3">
    <citation type="submission" date="2015-06" db="UniProtKB">
        <authorList>
            <consortium name="EnsemblPlants"/>
        </authorList>
    </citation>
    <scope>IDENTIFICATION</scope>
    <source>
        <strain evidence="3">cv. Jemalong A17</strain>
    </source>
</reference>
<gene>
    <name evidence="2" type="ORF">MTR_0711s0020</name>
</gene>
<dbReference type="Proteomes" id="UP000002051">
    <property type="component" value="Unassembled WGS sequence"/>
</dbReference>
<dbReference type="Gene3D" id="2.40.70.10">
    <property type="entry name" value="Acid Proteases"/>
    <property type="match status" value="1"/>
</dbReference>
<evidence type="ECO:0000256" key="1">
    <source>
        <dbReference type="SAM" id="MobiDB-lite"/>
    </source>
</evidence>
<proteinExistence type="predicted"/>
<dbReference type="AlphaFoldDB" id="A0A072TF25"/>
<dbReference type="HOGENOM" id="CLU_1588939_0_0_1"/>
<evidence type="ECO:0000313" key="3">
    <source>
        <dbReference type="EnsemblPlants" id="KEH15633"/>
    </source>
</evidence>
<dbReference type="EnsemblPlants" id="KEH15633">
    <property type="protein sequence ID" value="KEH15633"/>
    <property type="gene ID" value="MTR_0711s0020"/>
</dbReference>
<protein>
    <submittedName>
        <fullName evidence="2 3">Uncharacterized protein</fullName>
    </submittedName>
</protein>
<dbReference type="InterPro" id="IPR021109">
    <property type="entry name" value="Peptidase_aspartic_dom_sf"/>
</dbReference>
<name>A0A072TF25_MEDTR</name>
<reference evidence="2 4" key="2">
    <citation type="journal article" date="2014" name="BMC Genomics">
        <title>An improved genome release (version Mt4.0) for the model legume Medicago truncatula.</title>
        <authorList>
            <person name="Tang H."/>
            <person name="Krishnakumar V."/>
            <person name="Bidwell S."/>
            <person name="Rosen B."/>
            <person name="Chan A."/>
            <person name="Zhou S."/>
            <person name="Gentzbittel L."/>
            <person name="Childs K.L."/>
            <person name="Yandell M."/>
            <person name="Gundlach H."/>
            <person name="Mayer K.F."/>
            <person name="Schwartz D.C."/>
            <person name="Town C.D."/>
        </authorList>
    </citation>
    <scope>GENOME REANNOTATION</scope>
    <source>
        <strain evidence="2">A17</strain>
        <strain evidence="3 4">cv. Jemalong A17</strain>
    </source>
</reference>
<accession>A0A072TF25</accession>
<sequence length="168" mass="19358">MTDNKILEELNKMVKELTTFKGKPTYVKLVAATNNNRKKYEDDSPKKKEDPSSFSVVDTVNIDVDGFPFRMEVVVMEMKGLDRVQMILWRSFLATSQTIINLDQGEIIIRSGEDYITYRVSEKYRCLRQKGVSKEEVNLEVEEDKEIKEPEGRGAPKYKLGISVKPET</sequence>
<evidence type="ECO:0000313" key="2">
    <source>
        <dbReference type="EMBL" id="KEH15633.1"/>
    </source>
</evidence>